<reference evidence="1" key="1">
    <citation type="submission" date="2020-05" db="EMBL/GenBank/DDBJ databases">
        <authorList>
            <person name="Chiriac C."/>
            <person name="Salcher M."/>
            <person name="Ghai R."/>
            <person name="Kavagutti S V."/>
        </authorList>
    </citation>
    <scope>NUCLEOTIDE SEQUENCE</scope>
</reference>
<sequence length="215" mass="25017">MWKSAKLRLRRRSNCQTFHTCNVSGNYIHHHATWINRSPSRNVEAHTIYRNPFLSHCRSINNCCCFGASSLLFMDKSNSLYRTFERLSNLRIQICKRRINILLQYLDAGRPHTVEFFCQIEQIFLRSILYPFNYWFNLHHRACNIHVCPRKFTAILRFCKCPSAKINGANHCHLSISVAGSGVQSLEASQVSKGWNFLLSSNSCPTRDNPPPRWI</sequence>
<protein>
    <submittedName>
        <fullName evidence="1">Unannotated protein</fullName>
    </submittedName>
</protein>
<name>A0A6J6G480_9ZZZZ</name>
<evidence type="ECO:0000313" key="1">
    <source>
        <dbReference type="EMBL" id="CAB4596007.1"/>
    </source>
</evidence>
<gene>
    <name evidence="1" type="ORF">UFOPK1773_01100</name>
</gene>
<dbReference type="AlphaFoldDB" id="A0A6J6G480"/>
<dbReference type="EMBL" id="CAEZUA010000092">
    <property type="protein sequence ID" value="CAB4596007.1"/>
    <property type="molecule type" value="Genomic_DNA"/>
</dbReference>
<accession>A0A6J6G480</accession>
<organism evidence="1">
    <name type="scientific">freshwater metagenome</name>
    <dbReference type="NCBI Taxonomy" id="449393"/>
    <lineage>
        <taxon>unclassified sequences</taxon>
        <taxon>metagenomes</taxon>
        <taxon>ecological metagenomes</taxon>
    </lineage>
</organism>
<proteinExistence type="predicted"/>